<name>E4WX70_OIKDI</name>
<dbReference type="OrthoDB" id="10360894at2759"/>
<evidence type="ECO:0000256" key="1">
    <source>
        <dbReference type="SAM" id="MobiDB-lite"/>
    </source>
</evidence>
<organism evidence="2">
    <name type="scientific">Oikopleura dioica</name>
    <name type="common">Tunicate</name>
    <dbReference type="NCBI Taxonomy" id="34765"/>
    <lineage>
        <taxon>Eukaryota</taxon>
        <taxon>Metazoa</taxon>
        <taxon>Chordata</taxon>
        <taxon>Tunicata</taxon>
        <taxon>Appendicularia</taxon>
        <taxon>Copelata</taxon>
        <taxon>Oikopleuridae</taxon>
        <taxon>Oikopleura</taxon>
    </lineage>
</organism>
<dbReference type="CDD" id="cd22572">
    <property type="entry name" value="GCP5_NTD"/>
    <property type="match status" value="1"/>
</dbReference>
<dbReference type="Proteomes" id="UP000001307">
    <property type="component" value="Unassembled WGS sequence"/>
</dbReference>
<evidence type="ECO:0000313" key="3">
    <source>
        <dbReference type="Proteomes" id="UP000001307"/>
    </source>
</evidence>
<dbReference type="InParanoid" id="E4WX70"/>
<keyword evidence="3" id="KW-1185">Reference proteome</keyword>
<feature type="compositionally biased region" description="Basic and acidic residues" evidence="1">
    <location>
        <begin position="148"/>
        <end position="166"/>
    </location>
</feature>
<sequence>MANNEAFNALQREALSRLMTSIGVRSDKLSEEVDAGIKKWRLHRFGSTNPNTVKDQIESVVDKFRMHNFTAQANDFDDHMDDFVDRALVENGTGNSDLHWEILHFLLEMSNSPTRAAEIKNPAKRLNASIEEEAEKSEDSENMEEFDNGDRWDDKLSEWSEVTKSEESEEETDENERKNEASGFPEIPTKFKNFEKIDRIYIFEEEAQKIADKYPEKKVYRIGEQPWKGEKTIGKLYGEILDHVPVNDTLEYWIEQTNLLHKKGFGKGFDVMNYQVANERQCQIWLCDSCMGITENPLINWDEEKQEAFVNEFTLVQHATPNWHGYIKRLLPLITNVRKVRDFIWQLTGSTRHENKFFRPAFLDFGEQVMDLLQSRVFIFFRRWQNHARTDDSVCSTSLLVSAALKQAYGEGMKITEIALEIISVDRSTNPWDISSRTLSILFEHFPTIYKRFESILPEYSFLLKKCMWRYVNCIQLFASQRNFMKVVPTFPLRFTNTEKDSENFIDECVARSNNYPVPPLEPALSLLYEIMRMRAVLKNWGVEERFSDRFFSLETAFDENWDELSEKYFGKRIVHDDAYLSTRVWVTREKKKFTKEQIASFGVWADDMKELNTTKVRHEPEKNTDWGGVLKKHTKEIYGFKMSRPAALNCGDTNPWHKEFLKPIMDHLQVQKNCYKTQLAEIDLQRFVDAHIDFFLGNIGDVVHDIAHLVMDKTVNFHSALVEEIIENGNTINWAKRSYTLGAKPKYFKCIF</sequence>
<dbReference type="InterPro" id="IPR059169">
    <property type="entry name" value="GCP5_N_ext"/>
</dbReference>
<gene>
    <name evidence="2" type="ORF">GSOID_T00011499001</name>
</gene>
<feature type="region of interest" description="Disordered" evidence="1">
    <location>
        <begin position="131"/>
        <end position="185"/>
    </location>
</feature>
<evidence type="ECO:0000313" key="2">
    <source>
        <dbReference type="EMBL" id="CBY21962.1"/>
    </source>
</evidence>
<accession>E4WX70</accession>
<proteinExistence type="predicted"/>
<feature type="compositionally biased region" description="Acidic residues" evidence="1">
    <location>
        <begin position="131"/>
        <end position="147"/>
    </location>
</feature>
<dbReference type="EMBL" id="FN653018">
    <property type="protein sequence ID" value="CBY21962.1"/>
    <property type="molecule type" value="Genomic_DNA"/>
</dbReference>
<reference evidence="2" key="1">
    <citation type="journal article" date="2010" name="Science">
        <title>Plasticity of animal genome architecture unmasked by rapid evolution of a pelagic tunicate.</title>
        <authorList>
            <person name="Denoeud F."/>
            <person name="Henriet S."/>
            <person name="Mungpakdee S."/>
            <person name="Aury J.M."/>
            <person name="Da Silva C."/>
            <person name="Brinkmann H."/>
            <person name="Mikhaleva J."/>
            <person name="Olsen L.C."/>
            <person name="Jubin C."/>
            <person name="Canestro C."/>
            <person name="Bouquet J.M."/>
            <person name="Danks G."/>
            <person name="Poulain J."/>
            <person name="Campsteijn C."/>
            <person name="Adamski M."/>
            <person name="Cross I."/>
            <person name="Yadetie F."/>
            <person name="Muffato M."/>
            <person name="Louis A."/>
            <person name="Butcher S."/>
            <person name="Tsagkogeorga G."/>
            <person name="Konrad A."/>
            <person name="Singh S."/>
            <person name="Jensen M.F."/>
            <person name="Cong E.H."/>
            <person name="Eikeseth-Otteraa H."/>
            <person name="Noel B."/>
            <person name="Anthouard V."/>
            <person name="Porcel B.M."/>
            <person name="Kachouri-Lafond R."/>
            <person name="Nishino A."/>
            <person name="Ugolini M."/>
            <person name="Chourrout P."/>
            <person name="Nishida H."/>
            <person name="Aasland R."/>
            <person name="Huzurbazar S."/>
            <person name="Westhof E."/>
            <person name="Delsuc F."/>
            <person name="Lehrach H."/>
            <person name="Reinhardt R."/>
            <person name="Weissenbach J."/>
            <person name="Roy S.W."/>
            <person name="Artiguenave F."/>
            <person name="Postlethwait J.H."/>
            <person name="Manak J.R."/>
            <person name="Thompson E.M."/>
            <person name="Jaillon O."/>
            <person name="Du Pasquier L."/>
            <person name="Boudinot P."/>
            <person name="Liberles D.A."/>
            <person name="Volff J.N."/>
            <person name="Philippe H."/>
            <person name="Lenhard B."/>
            <person name="Roest Crollius H."/>
            <person name="Wincker P."/>
            <person name="Chourrout D."/>
        </authorList>
    </citation>
    <scope>NUCLEOTIDE SEQUENCE [LARGE SCALE GENOMIC DNA]</scope>
</reference>
<protein>
    <submittedName>
        <fullName evidence="2">Uncharacterized protein</fullName>
    </submittedName>
</protein>
<dbReference type="AlphaFoldDB" id="E4WX70"/>